<comment type="similarity">
    <text evidence="1">Belongs to the peptidase S33 family.</text>
</comment>
<dbReference type="SUPFAM" id="SSF53474">
    <property type="entry name" value="alpha/beta-Hydrolases"/>
    <property type="match status" value="1"/>
</dbReference>
<evidence type="ECO:0000256" key="1">
    <source>
        <dbReference type="ARBA" id="ARBA00010088"/>
    </source>
</evidence>
<accession>A0A6G1HA82</accession>
<evidence type="ECO:0000256" key="5">
    <source>
        <dbReference type="SAM" id="MobiDB-lite"/>
    </source>
</evidence>
<sequence>MSNIKSYQIAVPEAKLQRLSQKLALTDLPDELDSSDWKHGASLTEITRLVDYWKTSFNWRAIEADLNKLTHFTADIPVEGFSTLNMHFLHQPSPRRNATPLLFVHGWPGNFLEATKLLPDLTNPSSPSAPAFHVVAPSCVNFGFSAGTTKPGFNVPQHAEACHNLMLALGYNQYVTQGGDMGYSITRLIAAKYPTSCRATHINMASPTEPTETSNPSLFTESQRTPPTASEKAHLARYESFLKTGMGYFILQATKPQTIAYSVTDSPVGLLAWMYEKMHDWSSSYPWSDDEVLTWVCIYLFSAAGPAASQRIYYEASQPLADGRMASEVVNGWVGGGVKVGIARVPGEFVLLPRVWSRGLGEVVFEREWEAGGHFAAWERPGEMVRDLREMFGRGGGAEGVVEGRGGY</sequence>
<dbReference type="EMBL" id="ML977143">
    <property type="protein sequence ID" value="KAF1989962.1"/>
    <property type="molecule type" value="Genomic_DNA"/>
</dbReference>
<feature type="active site" description="Proton donor" evidence="4">
    <location>
        <position position="374"/>
    </location>
</feature>
<proteinExistence type="inferred from homology"/>
<dbReference type="GO" id="GO:0097176">
    <property type="term" value="P:epoxide metabolic process"/>
    <property type="evidence" value="ECO:0007669"/>
    <property type="project" value="TreeGrafter"/>
</dbReference>
<reference evidence="7" key="1">
    <citation type="journal article" date="2020" name="Stud. Mycol.">
        <title>101 Dothideomycetes genomes: a test case for predicting lifestyles and emergence of pathogens.</title>
        <authorList>
            <person name="Haridas S."/>
            <person name="Albert R."/>
            <person name="Binder M."/>
            <person name="Bloem J."/>
            <person name="Labutti K."/>
            <person name="Salamov A."/>
            <person name="Andreopoulos B."/>
            <person name="Baker S."/>
            <person name="Barry K."/>
            <person name="Bills G."/>
            <person name="Bluhm B."/>
            <person name="Cannon C."/>
            <person name="Castanera R."/>
            <person name="Culley D."/>
            <person name="Daum C."/>
            <person name="Ezra D."/>
            <person name="Gonzalez J."/>
            <person name="Henrissat B."/>
            <person name="Kuo A."/>
            <person name="Liang C."/>
            <person name="Lipzen A."/>
            <person name="Lutzoni F."/>
            <person name="Magnuson J."/>
            <person name="Mondo S."/>
            <person name="Nolan M."/>
            <person name="Ohm R."/>
            <person name="Pangilinan J."/>
            <person name="Park H.-J."/>
            <person name="Ramirez L."/>
            <person name="Alfaro M."/>
            <person name="Sun H."/>
            <person name="Tritt A."/>
            <person name="Yoshinaga Y."/>
            <person name="Zwiers L.-H."/>
            <person name="Turgeon B."/>
            <person name="Goodwin S."/>
            <person name="Spatafora J."/>
            <person name="Crous P."/>
            <person name="Grigoriev I."/>
        </authorList>
    </citation>
    <scope>NUCLEOTIDE SEQUENCE</scope>
    <source>
        <strain evidence="7">CBS 113979</strain>
    </source>
</reference>
<feature type="domain" description="Epoxide hydrolase N-terminal" evidence="6">
    <location>
        <begin position="4"/>
        <end position="113"/>
    </location>
</feature>
<evidence type="ECO:0000259" key="6">
    <source>
        <dbReference type="Pfam" id="PF06441"/>
    </source>
</evidence>
<dbReference type="AlphaFoldDB" id="A0A6G1HA82"/>
<keyword evidence="2" id="KW-0058">Aromatic hydrocarbons catabolism</keyword>
<name>A0A6G1HA82_9PEZI</name>
<dbReference type="Proteomes" id="UP000800041">
    <property type="component" value="Unassembled WGS sequence"/>
</dbReference>
<gene>
    <name evidence="7" type="ORF">K402DRAFT_460699</name>
</gene>
<dbReference type="GO" id="GO:0004301">
    <property type="term" value="F:epoxide hydrolase activity"/>
    <property type="evidence" value="ECO:0007669"/>
    <property type="project" value="TreeGrafter"/>
</dbReference>
<protein>
    <submittedName>
        <fullName evidence="7">Epoxide hydrolase</fullName>
    </submittedName>
</protein>
<evidence type="ECO:0000256" key="4">
    <source>
        <dbReference type="PIRSR" id="PIRSR001112-1"/>
    </source>
</evidence>
<feature type="active site" description="Nucleophile" evidence="4">
    <location>
        <position position="180"/>
    </location>
</feature>
<feature type="active site" description="Proton donor" evidence="4">
    <location>
        <position position="313"/>
    </location>
</feature>
<dbReference type="InterPro" id="IPR010497">
    <property type="entry name" value="Epoxide_hydro_N"/>
</dbReference>
<dbReference type="Gene3D" id="3.40.50.1820">
    <property type="entry name" value="alpha/beta hydrolase"/>
    <property type="match status" value="1"/>
</dbReference>
<feature type="region of interest" description="Disordered" evidence="5">
    <location>
        <begin position="205"/>
        <end position="230"/>
    </location>
</feature>
<dbReference type="InterPro" id="IPR029058">
    <property type="entry name" value="AB_hydrolase_fold"/>
</dbReference>
<evidence type="ECO:0000313" key="8">
    <source>
        <dbReference type="Proteomes" id="UP000800041"/>
    </source>
</evidence>
<evidence type="ECO:0000313" key="7">
    <source>
        <dbReference type="EMBL" id="KAF1989962.1"/>
    </source>
</evidence>
<dbReference type="PRINTS" id="PR00412">
    <property type="entry name" value="EPOXHYDRLASE"/>
</dbReference>
<dbReference type="PANTHER" id="PTHR21661:SF35">
    <property type="entry name" value="EPOXIDE HYDROLASE"/>
    <property type="match status" value="1"/>
</dbReference>
<keyword evidence="8" id="KW-1185">Reference proteome</keyword>
<feature type="compositionally biased region" description="Polar residues" evidence="5">
    <location>
        <begin position="205"/>
        <end position="228"/>
    </location>
</feature>
<keyword evidence="3 7" id="KW-0378">Hydrolase</keyword>
<evidence type="ECO:0000256" key="3">
    <source>
        <dbReference type="ARBA" id="ARBA00022801"/>
    </source>
</evidence>
<dbReference type="Pfam" id="PF06441">
    <property type="entry name" value="EHN"/>
    <property type="match status" value="1"/>
</dbReference>
<dbReference type="PANTHER" id="PTHR21661">
    <property type="entry name" value="EPOXIDE HYDROLASE 1-RELATED"/>
    <property type="match status" value="1"/>
</dbReference>
<dbReference type="PIRSF" id="PIRSF001112">
    <property type="entry name" value="Epoxide_hydrolase"/>
    <property type="match status" value="1"/>
</dbReference>
<organism evidence="7 8">
    <name type="scientific">Aulographum hederae CBS 113979</name>
    <dbReference type="NCBI Taxonomy" id="1176131"/>
    <lineage>
        <taxon>Eukaryota</taxon>
        <taxon>Fungi</taxon>
        <taxon>Dikarya</taxon>
        <taxon>Ascomycota</taxon>
        <taxon>Pezizomycotina</taxon>
        <taxon>Dothideomycetes</taxon>
        <taxon>Pleosporomycetidae</taxon>
        <taxon>Aulographales</taxon>
        <taxon>Aulographaceae</taxon>
    </lineage>
</organism>
<dbReference type="InterPro" id="IPR016292">
    <property type="entry name" value="Epoxide_hydrolase"/>
</dbReference>
<dbReference type="InterPro" id="IPR000639">
    <property type="entry name" value="Epox_hydrolase-like"/>
</dbReference>
<evidence type="ECO:0000256" key="2">
    <source>
        <dbReference type="ARBA" id="ARBA00022797"/>
    </source>
</evidence>
<dbReference type="OrthoDB" id="7130006at2759"/>